<dbReference type="SMART" id="SM00173">
    <property type="entry name" value="RAS"/>
    <property type="match status" value="1"/>
</dbReference>
<keyword evidence="4" id="KW-0342">GTP-binding</keyword>
<keyword evidence="10" id="KW-1185">Reference proteome</keyword>
<dbReference type="OrthoDB" id="9989112at2759"/>
<dbReference type="PROSITE" id="PS51420">
    <property type="entry name" value="RHO"/>
    <property type="match status" value="1"/>
</dbReference>
<gene>
    <name evidence="9" type="ORF">HannXRQ_Chr06g0171401</name>
    <name evidence="8" type="ORF">HanXRQr2_Chr06g0248001</name>
</gene>
<dbReference type="PROSITE" id="PS51421">
    <property type="entry name" value="RAS"/>
    <property type="match status" value="1"/>
</dbReference>
<dbReference type="InterPro" id="IPR001806">
    <property type="entry name" value="Small_GTPase"/>
</dbReference>
<evidence type="ECO:0000256" key="3">
    <source>
        <dbReference type="ARBA" id="ARBA00022741"/>
    </source>
</evidence>
<dbReference type="PROSITE" id="PS51419">
    <property type="entry name" value="RAB"/>
    <property type="match status" value="1"/>
</dbReference>
<reference evidence="8" key="3">
    <citation type="submission" date="2020-06" db="EMBL/GenBank/DDBJ databases">
        <title>Helianthus annuus Genome sequencing and assembly Release 2.</title>
        <authorList>
            <person name="Gouzy J."/>
            <person name="Langlade N."/>
            <person name="Munos S."/>
        </authorList>
    </citation>
    <scope>NUCLEOTIDE SEQUENCE</scope>
    <source>
        <tissue evidence="8">Leaves</tissue>
    </source>
</reference>
<evidence type="ECO:0000313" key="10">
    <source>
        <dbReference type="Proteomes" id="UP000215914"/>
    </source>
</evidence>
<dbReference type="AlphaFoldDB" id="A0A251UGD1"/>
<evidence type="ECO:0000256" key="7">
    <source>
        <dbReference type="ARBA" id="ARBA00023289"/>
    </source>
</evidence>
<dbReference type="SUPFAM" id="SSF52540">
    <property type="entry name" value="P-loop containing nucleoside triphosphate hydrolases"/>
    <property type="match status" value="1"/>
</dbReference>
<dbReference type="GO" id="GO:0016192">
    <property type="term" value="P:vesicle-mediated transport"/>
    <property type="evidence" value="ECO:0000318"/>
    <property type="project" value="GO_Central"/>
</dbReference>
<dbReference type="InterPro" id="IPR005225">
    <property type="entry name" value="Small_GTP-bd"/>
</dbReference>
<organism evidence="9 10">
    <name type="scientific">Helianthus annuus</name>
    <name type="common">Common sunflower</name>
    <dbReference type="NCBI Taxonomy" id="4232"/>
    <lineage>
        <taxon>Eukaryota</taxon>
        <taxon>Viridiplantae</taxon>
        <taxon>Streptophyta</taxon>
        <taxon>Embryophyta</taxon>
        <taxon>Tracheophyta</taxon>
        <taxon>Spermatophyta</taxon>
        <taxon>Magnoliopsida</taxon>
        <taxon>eudicotyledons</taxon>
        <taxon>Gunneridae</taxon>
        <taxon>Pentapetalae</taxon>
        <taxon>asterids</taxon>
        <taxon>campanulids</taxon>
        <taxon>Asterales</taxon>
        <taxon>Asteraceae</taxon>
        <taxon>Asteroideae</taxon>
        <taxon>Heliantheae alliance</taxon>
        <taxon>Heliantheae</taxon>
        <taxon>Helianthus</taxon>
    </lineage>
</organism>
<name>A0A251UGD1_HELAN</name>
<dbReference type="Proteomes" id="UP000215914">
    <property type="component" value="Chromosome 6"/>
</dbReference>
<dbReference type="PANTHER" id="PTHR47979">
    <property type="entry name" value="DRAB11-RELATED"/>
    <property type="match status" value="1"/>
</dbReference>
<dbReference type="PRINTS" id="PR00449">
    <property type="entry name" value="RASTRNSFRMNG"/>
</dbReference>
<dbReference type="InterPro" id="IPR027417">
    <property type="entry name" value="P-loop_NTPase"/>
</dbReference>
<dbReference type="SMART" id="SM00174">
    <property type="entry name" value="RHO"/>
    <property type="match status" value="1"/>
</dbReference>
<comment type="similarity">
    <text evidence="2">Belongs to the small GTPase superfamily. Rab family.</text>
</comment>
<evidence type="ECO:0000256" key="4">
    <source>
        <dbReference type="ARBA" id="ARBA00023134"/>
    </source>
</evidence>
<dbReference type="FunFam" id="3.40.50.300:FF:000067">
    <property type="entry name" value="ras-related protein RABA1f"/>
    <property type="match status" value="1"/>
</dbReference>
<evidence type="ECO:0000313" key="8">
    <source>
        <dbReference type="EMBL" id="KAF5801426.1"/>
    </source>
</evidence>
<dbReference type="InterPro" id="IPR050209">
    <property type="entry name" value="Rab_GTPases_membrane_traffic"/>
</dbReference>
<dbReference type="STRING" id="4232.A0A251UGD1"/>
<keyword evidence="9" id="KW-0378">Hydrolase</keyword>
<evidence type="ECO:0000256" key="6">
    <source>
        <dbReference type="ARBA" id="ARBA00023288"/>
    </source>
</evidence>
<keyword evidence="7" id="KW-0636">Prenylation</keyword>
<dbReference type="EMBL" id="MNCJ02000321">
    <property type="protein sequence ID" value="KAF5801426.1"/>
    <property type="molecule type" value="Genomic_DNA"/>
</dbReference>
<dbReference type="GO" id="GO:0005886">
    <property type="term" value="C:plasma membrane"/>
    <property type="evidence" value="ECO:0007669"/>
    <property type="project" value="UniProtKB-SubCell"/>
</dbReference>
<evidence type="ECO:0000256" key="1">
    <source>
        <dbReference type="ARBA" id="ARBA00004342"/>
    </source>
</evidence>
<reference evidence="9" key="2">
    <citation type="submission" date="2017-02" db="EMBL/GenBank/DDBJ databases">
        <title>Sunflower complete genome.</title>
        <authorList>
            <person name="Langlade N."/>
            <person name="Munos S."/>
        </authorList>
    </citation>
    <scope>NUCLEOTIDE SEQUENCE [LARGE SCALE GENOMIC DNA]</scope>
    <source>
        <tissue evidence="9">Leaves</tissue>
    </source>
</reference>
<proteinExistence type="inferred from homology"/>
<dbReference type="CDD" id="cd01868">
    <property type="entry name" value="Rab11_like"/>
    <property type="match status" value="1"/>
</dbReference>
<keyword evidence="5" id="KW-0472">Membrane</keyword>
<evidence type="ECO:0000256" key="5">
    <source>
        <dbReference type="ARBA" id="ARBA00023136"/>
    </source>
</evidence>
<sequence>MGSSYIPVDDYDYLFKVVLLGDSGVGKTNLLSRVARNEFSHKSKPTIGVAFTCRSIQVDDEVAKAQIWDTSGVERYRGITSAYYRGTCGVLLVYDVTRHETFENVTKYWLKEVRDHADSSIVIMLVGNKADLSHLRDVTTEDAKAFAAEKENIYFMETSALESTNVVNAFTELVTKICHNRIVRPKGQMINIFSKDGVLALMKKAGCCLT</sequence>
<dbReference type="NCBIfam" id="TIGR00231">
    <property type="entry name" value="small_GTP"/>
    <property type="match status" value="1"/>
</dbReference>
<dbReference type="Pfam" id="PF00071">
    <property type="entry name" value="Ras"/>
    <property type="match status" value="1"/>
</dbReference>
<dbReference type="GO" id="GO:0005768">
    <property type="term" value="C:endosome"/>
    <property type="evidence" value="ECO:0000318"/>
    <property type="project" value="GO_Central"/>
</dbReference>
<dbReference type="GO" id="GO:0003924">
    <property type="term" value="F:GTPase activity"/>
    <property type="evidence" value="ECO:0000318"/>
    <property type="project" value="GO_Central"/>
</dbReference>
<evidence type="ECO:0000256" key="2">
    <source>
        <dbReference type="ARBA" id="ARBA00006270"/>
    </source>
</evidence>
<dbReference type="Gramene" id="mRNA:HanXRQr2_Chr06g0248001">
    <property type="protein sequence ID" value="mRNA:HanXRQr2_Chr06g0248001"/>
    <property type="gene ID" value="HanXRQr2_Chr06g0248001"/>
</dbReference>
<keyword evidence="6" id="KW-0449">Lipoprotein</keyword>
<keyword evidence="3" id="KW-0547">Nucleotide-binding</keyword>
<dbReference type="SMART" id="SM00175">
    <property type="entry name" value="RAB"/>
    <property type="match status" value="1"/>
</dbReference>
<dbReference type="GO" id="GO:0005525">
    <property type="term" value="F:GTP binding"/>
    <property type="evidence" value="ECO:0000318"/>
    <property type="project" value="GO_Central"/>
</dbReference>
<dbReference type="SMART" id="SM00176">
    <property type="entry name" value="RAN"/>
    <property type="match status" value="1"/>
</dbReference>
<reference evidence="8 10" key="1">
    <citation type="journal article" date="2017" name="Nature">
        <title>The sunflower genome provides insights into oil metabolism, flowering and Asterid evolution.</title>
        <authorList>
            <person name="Badouin H."/>
            <person name="Gouzy J."/>
            <person name="Grassa C.J."/>
            <person name="Murat F."/>
            <person name="Staton S.E."/>
            <person name="Cottret L."/>
            <person name="Lelandais-Briere C."/>
            <person name="Owens G.L."/>
            <person name="Carrere S."/>
            <person name="Mayjonade B."/>
            <person name="Legrand L."/>
            <person name="Gill N."/>
            <person name="Kane N.C."/>
            <person name="Bowers J.E."/>
            <person name="Hubner S."/>
            <person name="Bellec A."/>
            <person name="Berard A."/>
            <person name="Berges H."/>
            <person name="Blanchet N."/>
            <person name="Boniface M.C."/>
            <person name="Brunel D."/>
            <person name="Catrice O."/>
            <person name="Chaidir N."/>
            <person name="Claudel C."/>
            <person name="Donnadieu C."/>
            <person name="Faraut T."/>
            <person name="Fievet G."/>
            <person name="Helmstetter N."/>
            <person name="King M."/>
            <person name="Knapp S.J."/>
            <person name="Lai Z."/>
            <person name="Le Paslier M.C."/>
            <person name="Lippi Y."/>
            <person name="Lorenzon L."/>
            <person name="Mandel J.R."/>
            <person name="Marage G."/>
            <person name="Marchand G."/>
            <person name="Marquand E."/>
            <person name="Bret-Mestries E."/>
            <person name="Morien E."/>
            <person name="Nambeesan S."/>
            <person name="Nguyen T."/>
            <person name="Pegot-Espagnet P."/>
            <person name="Pouilly N."/>
            <person name="Raftis F."/>
            <person name="Sallet E."/>
            <person name="Schiex T."/>
            <person name="Thomas J."/>
            <person name="Vandecasteele C."/>
            <person name="Vares D."/>
            <person name="Vear F."/>
            <person name="Vautrin S."/>
            <person name="Crespi M."/>
            <person name="Mangin B."/>
            <person name="Burke J.M."/>
            <person name="Salse J."/>
            <person name="Munos S."/>
            <person name="Vincourt P."/>
            <person name="Rieseberg L.H."/>
            <person name="Langlade N.B."/>
        </authorList>
    </citation>
    <scope>NUCLEOTIDE SEQUENCE [LARGE SCALE GENOMIC DNA]</scope>
    <source>
        <strain evidence="10">cv. SF193</strain>
        <tissue evidence="8">Leaves</tissue>
    </source>
</reference>
<comment type="subcellular location">
    <subcellularLocation>
        <location evidence="1">Cell membrane</location>
        <topology evidence="1">Lipid-anchor</topology>
        <orientation evidence="1">Cytoplasmic side</orientation>
    </subcellularLocation>
</comment>
<evidence type="ECO:0000313" key="9">
    <source>
        <dbReference type="EMBL" id="OTG22427.1"/>
    </source>
</evidence>
<dbReference type="EMBL" id="CM007895">
    <property type="protein sequence ID" value="OTG22427.1"/>
    <property type="molecule type" value="Genomic_DNA"/>
</dbReference>
<dbReference type="InParanoid" id="A0A251UGD1"/>
<accession>A0A251UGD1</accession>
<protein>
    <submittedName>
        <fullName evidence="9">Putative small GTPase superfamily, Ran GTPase, P-loop containing nucleoside triphosphate hydrolase</fullName>
    </submittedName>
    <submittedName>
        <fullName evidence="8">Small GTP-binding protein</fullName>
    </submittedName>
</protein>
<dbReference type="Gene3D" id="3.40.50.300">
    <property type="entry name" value="P-loop containing nucleotide triphosphate hydrolases"/>
    <property type="match status" value="1"/>
</dbReference>